<evidence type="ECO:0000313" key="4">
    <source>
        <dbReference type="Proteomes" id="UP000236641"/>
    </source>
</evidence>
<feature type="chain" id="PRO_5014476828" description="DUF1735 domain-containing protein" evidence="2">
    <location>
        <begin position="24"/>
        <end position="271"/>
    </location>
</feature>
<protein>
    <recommendedName>
        <fullName evidence="5">DUF1735 domain-containing protein</fullName>
    </recommendedName>
</protein>
<reference evidence="3 4" key="1">
    <citation type="submission" date="2018-01" db="EMBL/GenBank/DDBJ databases">
        <title>The draft genome of Hanstruepera neustonica JCM19743.</title>
        <authorList>
            <person name="He R.-H."/>
            <person name="Du Z.-J."/>
        </authorList>
    </citation>
    <scope>NUCLEOTIDE SEQUENCE [LARGE SCALE GENOMIC DNA]</scope>
    <source>
        <strain evidence="3 4">JCM19743</strain>
    </source>
</reference>
<feature type="region of interest" description="Disordered" evidence="1">
    <location>
        <begin position="251"/>
        <end position="271"/>
    </location>
</feature>
<dbReference type="PROSITE" id="PS51257">
    <property type="entry name" value="PROKAR_LIPOPROTEIN"/>
    <property type="match status" value="1"/>
</dbReference>
<comment type="caution">
    <text evidence="3">The sequence shown here is derived from an EMBL/GenBank/DDBJ whole genome shotgun (WGS) entry which is preliminary data.</text>
</comment>
<keyword evidence="2" id="KW-0732">Signal</keyword>
<organism evidence="3 4">
    <name type="scientific">Hanstruepera neustonica</name>
    <dbReference type="NCBI Taxonomy" id="1445657"/>
    <lineage>
        <taxon>Bacteria</taxon>
        <taxon>Pseudomonadati</taxon>
        <taxon>Bacteroidota</taxon>
        <taxon>Flavobacteriia</taxon>
        <taxon>Flavobacteriales</taxon>
        <taxon>Flavobacteriaceae</taxon>
        <taxon>Hanstruepera</taxon>
    </lineage>
</organism>
<dbReference type="EMBL" id="POWF01000001">
    <property type="protein sequence ID" value="PNQ75372.1"/>
    <property type="molecule type" value="Genomic_DNA"/>
</dbReference>
<sequence length="271" mass="29242">MKKILNYKYVLAMSGLLALSSSCTDIDQDYPAVNKPTATMDMTSATVAEGESVTFTVMIDEPLAQQSDFKIDLLTTSSGSMDDFTTDAPHLDEYETGPEGWQVTVAPLGDSVSFTITPERDLDPNEGTETLRFRLTQGQFGNSVVSGGGIDFTVTVTDYDFCLWTFEMTDLYGDGWNGGYLEVISDDDGTREFYAMDEDGVFNVAETTVMEVPIAKNSNFTINYVSGGGTGAGPGWESENIYTIISPDGTEYSDGPIPTEGEVVSGVSTCN</sequence>
<gene>
    <name evidence="3" type="ORF">C1T31_04370</name>
</gene>
<dbReference type="AlphaFoldDB" id="A0A2K1E508"/>
<proteinExistence type="predicted"/>
<dbReference type="OrthoDB" id="820612at2"/>
<dbReference type="RefSeq" id="WP_103051217.1">
    <property type="nucleotide sequence ID" value="NZ_POWF01000001.1"/>
</dbReference>
<evidence type="ECO:0008006" key="5">
    <source>
        <dbReference type="Google" id="ProtNLM"/>
    </source>
</evidence>
<keyword evidence="4" id="KW-1185">Reference proteome</keyword>
<evidence type="ECO:0000256" key="1">
    <source>
        <dbReference type="SAM" id="MobiDB-lite"/>
    </source>
</evidence>
<name>A0A2K1E508_9FLAO</name>
<evidence type="ECO:0000256" key="2">
    <source>
        <dbReference type="SAM" id="SignalP"/>
    </source>
</evidence>
<dbReference type="Proteomes" id="UP000236641">
    <property type="component" value="Unassembled WGS sequence"/>
</dbReference>
<feature type="signal peptide" evidence="2">
    <location>
        <begin position="1"/>
        <end position="23"/>
    </location>
</feature>
<evidence type="ECO:0000313" key="3">
    <source>
        <dbReference type="EMBL" id="PNQ75372.1"/>
    </source>
</evidence>
<accession>A0A2K1E508</accession>